<gene>
    <name evidence="1" type="ORF">NPIL_539711</name>
</gene>
<keyword evidence="2" id="KW-1185">Reference proteome</keyword>
<reference evidence="1" key="1">
    <citation type="submission" date="2020-08" db="EMBL/GenBank/DDBJ databases">
        <title>Multicomponent nature underlies the extraordinary mechanical properties of spider dragline silk.</title>
        <authorList>
            <person name="Kono N."/>
            <person name="Nakamura H."/>
            <person name="Mori M."/>
            <person name="Yoshida Y."/>
            <person name="Ohtoshi R."/>
            <person name="Malay A.D."/>
            <person name="Moran D.A.P."/>
            <person name="Tomita M."/>
            <person name="Numata K."/>
            <person name="Arakawa K."/>
        </authorList>
    </citation>
    <scope>NUCLEOTIDE SEQUENCE</scope>
</reference>
<evidence type="ECO:0000313" key="2">
    <source>
        <dbReference type="Proteomes" id="UP000887013"/>
    </source>
</evidence>
<dbReference type="EMBL" id="BMAW01062685">
    <property type="protein sequence ID" value="GFT36954.1"/>
    <property type="molecule type" value="Genomic_DNA"/>
</dbReference>
<sequence>MPHPLTLLLRPRMPWEKSRREVPSNSAANAVGEEKYPLAADSSPEEYSNPNVFIEVCALFPTTYFLSSVETCERSSCLLEHIYNDAFLMISSCPLVAAELAANGHDKMN</sequence>
<organism evidence="1 2">
    <name type="scientific">Nephila pilipes</name>
    <name type="common">Giant wood spider</name>
    <name type="synonym">Nephila maculata</name>
    <dbReference type="NCBI Taxonomy" id="299642"/>
    <lineage>
        <taxon>Eukaryota</taxon>
        <taxon>Metazoa</taxon>
        <taxon>Ecdysozoa</taxon>
        <taxon>Arthropoda</taxon>
        <taxon>Chelicerata</taxon>
        <taxon>Arachnida</taxon>
        <taxon>Araneae</taxon>
        <taxon>Araneomorphae</taxon>
        <taxon>Entelegynae</taxon>
        <taxon>Araneoidea</taxon>
        <taxon>Nephilidae</taxon>
        <taxon>Nephila</taxon>
    </lineage>
</organism>
<accession>A0A8X6NVE5</accession>
<comment type="caution">
    <text evidence="1">The sequence shown here is derived from an EMBL/GenBank/DDBJ whole genome shotgun (WGS) entry which is preliminary data.</text>
</comment>
<protein>
    <submittedName>
        <fullName evidence="1">Uncharacterized protein</fullName>
    </submittedName>
</protein>
<dbReference type="AlphaFoldDB" id="A0A8X6NVE5"/>
<name>A0A8X6NVE5_NEPPI</name>
<proteinExistence type="predicted"/>
<dbReference type="Proteomes" id="UP000887013">
    <property type="component" value="Unassembled WGS sequence"/>
</dbReference>
<evidence type="ECO:0000313" key="1">
    <source>
        <dbReference type="EMBL" id="GFT36954.1"/>
    </source>
</evidence>